<sequence length="317" mass="35663">MVTLPFEKNMYELKSKIDELKNLAKDQNMDLDKEIRQMEIKLYNMQKEAYKNLTAWDKVSIARLVERPTALDYINKIFDSFIELHGDRYYGDDASIVGGIAEFNGIPVTVIAQQKGNNTKENIKRNFGMPNPEGYRKALRLMKQAEKFKRPVICFVDTPGAYCGLGAEERGQGEAIARNLMYMSTLKIPIISIVIGEGGSGGALAMAVADEVWMLEHAIYSILSPEGFASILYKDASLAGEAASAMKITAQDLINYEIIDRIIKEPLGGAHTNIDEMSISIKRNLEESIGRLIQEPVESLLTKRYYKFRKIGKVVEY</sequence>
<comment type="caution">
    <text evidence="13">The sequence shown here is derived from an EMBL/GenBank/DDBJ whole genome shotgun (WGS) entry which is preliminary data.</text>
</comment>
<evidence type="ECO:0000256" key="10">
    <source>
        <dbReference type="HAMAP-Rule" id="MF_00823"/>
    </source>
</evidence>
<keyword evidence="6 10" id="KW-0067">ATP-binding</keyword>
<dbReference type="GO" id="GO:2001295">
    <property type="term" value="P:malonyl-CoA biosynthetic process"/>
    <property type="evidence" value="ECO:0007669"/>
    <property type="project" value="UniProtKB-UniRule"/>
</dbReference>
<evidence type="ECO:0000256" key="9">
    <source>
        <dbReference type="ARBA" id="ARBA00049152"/>
    </source>
</evidence>
<evidence type="ECO:0000313" key="13">
    <source>
        <dbReference type="EMBL" id="MPQ62550.1"/>
    </source>
</evidence>
<evidence type="ECO:0000256" key="2">
    <source>
        <dbReference type="ARBA" id="ARBA00022516"/>
    </source>
</evidence>
<comment type="function">
    <text evidence="10">Component of the acetyl coenzyme A carboxylase (ACC) complex. First, biotin carboxylase catalyzes the carboxylation of biotin on its carrier protein (BCCP) and then the CO(2) group is transferred by the carboxyltransferase to acetyl-CoA to form malonyl-CoA.</text>
</comment>
<dbReference type="EC" id="2.1.3.15" evidence="10"/>
<dbReference type="GO" id="GO:0006633">
    <property type="term" value="P:fatty acid biosynthetic process"/>
    <property type="evidence" value="ECO:0007669"/>
    <property type="project" value="UniProtKB-KW"/>
</dbReference>
<dbReference type="PRINTS" id="PR01069">
    <property type="entry name" value="ACCCTRFRASEA"/>
</dbReference>
<evidence type="ECO:0000256" key="4">
    <source>
        <dbReference type="ARBA" id="ARBA00022741"/>
    </source>
</evidence>
<comment type="pathway">
    <text evidence="1 10">Lipid metabolism; malonyl-CoA biosynthesis; malonyl-CoA from acetyl-CoA: step 1/1.</text>
</comment>
<dbReference type="GO" id="GO:0003989">
    <property type="term" value="F:acetyl-CoA carboxylase activity"/>
    <property type="evidence" value="ECO:0007669"/>
    <property type="project" value="InterPro"/>
</dbReference>
<comment type="subunit">
    <text evidence="10">Acetyl-CoA carboxylase is a heterohexamer composed of biotin carboxyl carrier protein (AccB), biotin carboxylase (AccC) and two subunits each of ACCase subunit alpha (AccA) and ACCase subunit beta (AccD).</text>
</comment>
<keyword evidence="3 10" id="KW-0808">Transferase</keyword>
<evidence type="ECO:0000256" key="8">
    <source>
        <dbReference type="ARBA" id="ARBA00023160"/>
    </source>
</evidence>
<dbReference type="GO" id="GO:0005524">
    <property type="term" value="F:ATP binding"/>
    <property type="evidence" value="ECO:0007669"/>
    <property type="project" value="UniProtKB-KW"/>
</dbReference>
<reference evidence="13 14" key="1">
    <citation type="journal article" date="2019" name="Lett. Appl. Microbiol.">
        <title>A case of 'blown pack' spoilage of vacuum-packaged pork likely associated with Clostridium estertheticum in Canada.</title>
        <authorList>
            <person name="Zhang P."/>
            <person name="Ward P."/>
            <person name="McMullen L.M."/>
            <person name="Yang X."/>
        </authorList>
    </citation>
    <scope>NUCLEOTIDE SEQUENCE [LARGE SCALE GENOMIC DNA]</scope>
    <source>
        <strain evidence="13 14">MA19</strain>
    </source>
</reference>
<dbReference type="Gene3D" id="3.90.226.10">
    <property type="entry name" value="2-enoyl-CoA Hydratase, Chain A, domain 1"/>
    <property type="match status" value="1"/>
</dbReference>
<dbReference type="HAMAP" id="MF_00823">
    <property type="entry name" value="AcetylCoA_CT_alpha"/>
    <property type="match status" value="1"/>
</dbReference>
<keyword evidence="8 10" id="KW-0275">Fatty acid biosynthesis</keyword>
<proteinExistence type="inferred from homology"/>
<dbReference type="InterPro" id="IPR011763">
    <property type="entry name" value="COA_CT_C"/>
</dbReference>
<keyword evidence="2 10" id="KW-0444">Lipid biosynthesis</keyword>
<evidence type="ECO:0000256" key="3">
    <source>
        <dbReference type="ARBA" id="ARBA00022679"/>
    </source>
</evidence>
<evidence type="ECO:0000256" key="7">
    <source>
        <dbReference type="ARBA" id="ARBA00023098"/>
    </source>
</evidence>
<evidence type="ECO:0000259" key="12">
    <source>
        <dbReference type="PROSITE" id="PS50989"/>
    </source>
</evidence>
<protein>
    <recommendedName>
        <fullName evidence="10">Acetyl-coenzyme A carboxylase carboxyl transferase subunit alpha</fullName>
        <shortName evidence="10">ACCase subunit alpha</shortName>
        <shortName evidence="10">Acetyl-CoA carboxylase carboxyltransferase subunit alpha</shortName>
        <ecNumber evidence="10">2.1.3.15</ecNumber>
    </recommendedName>
</protein>
<keyword evidence="13" id="KW-0436">Ligase</keyword>
<organism evidence="13 14">
    <name type="scientific">Clostridium estertheticum</name>
    <dbReference type="NCBI Taxonomy" id="238834"/>
    <lineage>
        <taxon>Bacteria</taxon>
        <taxon>Bacillati</taxon>
        <taxon>Bacillota</taxon>
        <taxon>Clostridia</taxon>
        <taxon>Eubacteriales</taxon>
        <taxon>Clostridiaceae</taxon>
        <taxon>Clostridium</taxon>
    </lineage>
</organism>
<dbReference type="Pfam" id="PF03255">
    <property type="entry name" value="ACCA"/>
    <property type="match status" value="1"/>
</dbReference>
<keyword evidence="7 10" id="KW-0443">Lipid metabolism</keyword>
<evidence type="ECO:0000256" key="6">
    <source>
        <dbReference type="ARBA" id="ARBA00022840"/>
    </source>
</evidence>
<keyword evidence="10" id="KW-0963">Cytoplasm</keyword>
<keyword evidence="11" id="KW-0175">Coiled coil</keyword>
<evidence type="ECO:0000256" key="11">
    <source>
        <dbReference type="SAM" id="Coils"/>
    </source>
</evidence>
<dbReference type="PANTHER" id="PTHR42853:SF3">
    <property type="entry name" value="ACETYL-COENZYME A CARBOXYLASE CARBOXYL TRANSFERASE SUBUNIT ALPHA, CHLOROPLASTIC"/>
    <property type="match status" value="1"/>
</dbReference>
<dbReference type="PROSITE" id="PS50989">
    <property type="entry name" value="COA_CT_CTER"/>
    <property type="match status" value="1"/>
</dbReference>
<dbReference type="PANTHER" id="PTHR42853">
    <property type="entry name" value="ACETYL-COENZYME A CARBOXYLASE CARBOXYL TRANSFERASE SUBUNIT ALPHA"/>
    <property type="match status" value="1"/>
</dbReference>
<dbReference type="EMBL" id="SPSF01000028">
    <property type="protein sequence ID" value="MPQ62550.1"/>
    <property type="molecule type" value="Genomic_DNA"/>
</dbReference>
<dbReference type="UniPathway" id="UPA00655">
    <property type="reaction ID" value="UER00711"/>
</dbReference>
<comment type="subcellular location">
    <subcellularLocation>
        <location evidence="10">Cytoplasm</location>
    </subcellularLocation>
</comment>
<keyword evidence="4 10" id="KW-0547">Nucleotide-binding</keyword>
<dbReference type="AlphaFoldDB" id="A0A5N7J1C8"/>
<comment type="similarity">
    <text evidence="10">Belongs to the AccA family.</text>
</comment>
<accession>A0A5N7J1C8</accession>
<evidence type="ECO:0000313" key="14">
    <source>
        <dbReference type="Proteomes" id="UP000342249"/>
    </source>
</evidence>
<dbReference type="NCBIfam" id="NF004344">
    <property type="entry name" value="PRK05724.1"/>
    <property type="match status" value="1"/>
</dbReference>
<dbReference type="GO" id="GO:0009317">
    <property type="term" value="C:acetyl-CoA carboxylase complex"/>
    <property type="evidence" value="ECO:0007669"/>
    <property type="project" value="InterPro"/>
</dbReference>
<keyword evidence="5 10" id="KW-0276">Fatty acid metabolism</keyword>
<dbReference type="RefSeq" id="WP_152752290.1">
    <property type="nucleotide sequence ID" value="NZ_SPSE01000029.1"/>
</dbReference>
<dbReference type="NCBIfam" id="NF041504">
    <property type="entry name" value="AccA_sub"/>
    <property type="match status" value="1"/>
</dbReference>
<comment type="catalytic activity">
    <reaction evidence="9 10">
        <text>N(6)-carboxybiotinyl-L-lysyl-[protein] + acetyl-CoA = N(6)-biotinyl-L-lysyl-[protein] + malonyl-CoA</text>
        <dbReference type="Rhea" id="RHEA:54728"/>
        <dbReference type="Rhea" id="RHEA-COMP:10505"/>
        <dbReference type="Rhea" id="RHEA-COMP:10506"/>
        <dbReference type="ChEBI" id="CHEBI:57288"/>
        <dbReference type="ChEBI" id="CHEBI:57384"/>
        <dbReference type="ChEBI" id="CHEBI:83144"/>
        <dbReference type="ChEBI" id="CHEBI:83145"/>
        <dbReference type="EC" id="2.1.3.15"/>
    </reaction>
</comment>
<dbReference type="Proteomes" id="UP000342249">
    <property type="component" value="Unassembled WGS sequence"/>
</dbReference>
<dbReference type="SUPFAM" id="SSF52096">
    <property type="entry name" value="ClpP/crotonase"/>
    <property type="match status" value="1"/>
</dbReference>
<gene>
    <name evidence="10" type="primary">accA</name>
    <name evidence="13" type="ORF">E4V82_10555</name>
</gene>
<evidence type="ECO:0000256" key="5">
    <source>
        <dbReference type="ARBA" id="ARBA00022832"/>
    </source>
</evidence>
<name>A0A5N7J1C8_9CLOT</name>
<dbReference type="InterPro" id="IPR029045">
    <property type="entry name" value="ClpP/crotonase-like_dom_sf"/>
</dbReference>
<feature type="domain" description="CoA carboxyltransferase C-terminal" evidence="12">
    <location>
        <begin position="30"/>
        <end position="291"/>
    </location>
</feature>
<dbReference type="GO" id="GO:0016743">
    <property type="term" value="F:carboxyl- or carbamoyltransferase activity"/>
    <property type="evidence" value="ECO:0007669"/>
    <property type="project" value="UniProtKB-UniRule"/>
</dbReference>
<evidence type="ECO:0000256" key="1">
    <source>
        <dbReference type="ARBA" id="ARBA00004956"/>
    </source>
</evidence>
<feature type="coiled-coil region" evidence="11">
    <location>
        <begin position="10"/>
        <end position="48"/>
    </location>
</feature>
<dbReference type="InterPro" id="IPR001095">
    <property type="entry name" value="Acetyl_CoA_COase_a_su"/>
</dbReference>
<dbReference type="NCBIfam" id="TIGR00513">
    <property type="entry name" value="accA"/>
    <property type="match status" value="1"/>
</dbReference>